<dbReference type="EMBL" id="VXBL01009212">
    <property type="protein sequence ID" value="NXO59258.1"/>
    <property type="molecule type" value="Genomic_DNA"/>
</dbReference>
<dbReference type="GO" id="GO:0103068">
    <property type="term" value="F:leukotriene C4 gamma-glutamyl transferase activity"/>
    <property type="evidence" value="ECO:0007669"/>
    <property type="project" value="UniProtKB-EC"/>
</dbReference>
<evidence type="ECO:0000256" key="4">
    <source>
        <dbReference type="ARBA" id="ARBA00022670"/>
    </source>
</evidence>
<dbReference type="InterPro" id="IPR029055">
    <property type="entry name" value="Ntn_hydrolases_N"/>
</dbReference>
<evidence type="ECO:0000256" key="22">
    <source>
        <dbReference type="ARBA" id="ARBA00060714"/>
    </source>
</evidence>
<comment type="pathway">
    <text evidence="2 25">Sulfur metabolism; glutathione metabolism.</text>
</comment>
<evidence type="ECO:0000256" key="18">
    <source>
        <dbReference type="ARBA" id="ARBA00047169"/>
    </source>
</evidence>
<dbReference type="GO" id="GO:0006954">
    <property type="term" value="P:inflammatory response"/>
    <property type="evidence" value="ECO:0007669"/>
    <property type="project" value="TreeGrafter"/>
</dbReference>
<evidence type="ECO:0000256" key="20">
    <source>
        <dbReference type="ARBA" id="ARBA00051446"/>
    </source>
</evidence>
<dbReference type="InterPro" id="IPR043137">
    <property type="entry name" value="GGT_ssub_C"/>
</dbReference>
<name>A0A7L1TLS1_ARAGA</name>
<dbReference type="Pfam" id="PF01019">
    <property type="entry name" value="G_glu_transpept"/>
    <property type="match status" value="1"/>
</dbReference>
<accession>A0A7L1TLS1</accession>
<keyword evidence="8" id="KW-0434">Leukotriene biosynthesis</keyword>
<evidence type="ECO:0000256" key="24">
    <source>
        <dbReference type="PIRSR" id="PIRSR600101-2"/>
    </source>
</evidence>
<keyword evidence="9 25" id="KW-0378">Hydrolase</keyword>
<comment type="catalytic activity">
    <reaction evidence="16">
        <text>an S-substituted glutathione + H2O = an S-substituted L-cysteinylglycine + L-glutamate</text>
        <dbReference type="Rhea" id="RHEA:59468"/>
        <dbReference type="ChEBI" id="CHEBI:15377"/>
        <dbReference type="ChEBI" id="CHEBI:29985"/>
        <dbReference type="ChEBI" id="CHEBI:90779"/>
        <dbReference type="ChEBI" id="CHEBI:143103"/>
        <dbReference type="EC" id="3.4.19.13"/>
    </reaction>
    <physiologicalReaction direction="left-to-right" evidence="16">
        <dbReference type="Rhea" id="RHEA:59469"/>
    </physiologicalReaction>
</comment>
<keyword evidence="15 25" id="KW-0012">Acyltransferase</keyword>
<comment type="subunit">
    <text evidence="18">Heterodimer composed of the light and heavy chains. The active site is located in the light chain.</text>
</comment>
<dbReference type="PROSITE" id="PS00462">
    <property type="entry name" value="G_GLU_TRANSPEPTIDASE"/>
    <property type="match status" value="1"/>
</dbReference>
<comment type="catalytic activity">
    <reaction evidence="20">
        <text>an N-terminal (5-L-glutamyl)-[peptide] + an alpha-amino acid = 5-L-glutamyl amino acid + an N-terminal L-alpha-aminoacyl-[peptide]</text>
        <dbReference type="Rhea" id="RHEA:23904"/>
        <dbReference type="Rhea" id="RHEA-COMP:9780"/>
        <dbReference type="Rhea" id="RHEA-COMP:9795"/>
        <dbReference type="ChEBI" id="CHEBI:77644"/>
        <dbReference type="ChEBI" id="CHEBI:78597"/>
        <dbReference type="ChEBI" id="CHEBI:78599"/>
        <dbReference type="ChEBI" id="CHEBI:78608"/>
        <dbReference type="EC" id="2.3.2.2"/>
    </reaction>
    <physiologicalReaction direction="left-to-right" evidence="20">
        <dbReference type="Rhea" id="RHEA:23905"/>
    </physiologicalReaction>
</comment>
<dbReference type="GO" id="GO:0002951">
    <property type="term" value="F:leukotriene-C(4) hydrolase"/>
    <property type="evidence" value="ECO:0007669"/>
    <property type="project" value="UniProtKB-EC"/>
</dbReference>
<organism evidence="26 27">
    <name type="scientific">Aramus guarauna</name>
    <name type="common">Limpkin</name>
    <name type="synonym">Scolopax guarauna</name>
    <dbReference type="NCBI Taxonomy" id="54356"/>
    <lineage>
        <taxon>Eukaryota</taxon>
        <taxon>Metazoa</taxon>
        <taxon>Chordata</taxon>
        <taxon>Craniata</taxon>
        <taxon>Vertebrata</taxon>
        <taxon>Euteleostomi</taxon>
        <taxon>Archelosauria</taxon>
        <taxon>Archosauria</taxon>
        <taxon>Dinosauria</taxon>
        <taxon>Saurischia</taxon>
        <taxon>Theropoda</taxon>
        <taxon>Coelurosauria</taxon>
        <taxon>Aves</taxon>
        <taxon>Neognathae</taxon>
        <taxon>Neoaves</taxon>
        <taxon>Gruiformes</taxon>
        <taxon>Aramidae</taxon>
        <taxon>Aramus</taxon>
    </lineage>
</organism>
<keyword evidence="4" id="KW-0645">Protease</keyword>
<comment type="caution">
    <text evidence="26">The sequence shown here is derived from an EMBL/GenBank/DDBJ whole genome shotgun (WGS) entry which is preliminary data.</text>
</comment>
<feature type="binding site" evidence="24">
    <location>
        <position position="427"/>
    </location>
    <ligand>
        <name>L-glutamate</name>
        <dbReference type="ChEBI" id="CHEBI:29985"/>
    </ligand>
</feature>
<comment type="similarity">
    <text evidence="3">Belongs to the gamma-glutamyltransferase family.</text>
</comment>
<evidence type="ECO:0000313" key="26">
    <source>
        <dbReference type="EMBL" id="NXO59258.1"/>
    </source>
</evidence>
<dbReference type="Gene3D" id="3.60.20.40">
    <property type="match status" value="1"/>
</dbReference>
<evidence type="ECO:0000256" key="15">
    <source>
        <dbReference type="ARBA" id="ARBA00023315"/>
    </source>
</evidence>
<feature type="binding site" evidence="24">
    <location>
        <position position="485"/>
    </location>
    <ligand>
        <name>L-glutamate</name>
        <dbReference type="ChEBI" id="CHEBI:29985"/>
    </ligand>
</feature>
<comment type="subcellular location">
    <subcellularLocation>
        <location evidence="1 25">Membrane</location>
        <topology evidence="1 25">Single-pass type II membrane protein</topology>
    </subcellularLocation>
</comment>
<evidence type="ECO:0000256" key="10">
    <source>
        <dbReference type="ARBA" id="ARBA00022968"/>
    </source>
</evidence>
<comment type="catalytic activity">
    <reaction evidence="19">
        <text>S-[(2E,6E,10E)-geranylgeranyl]-L-glutathione + H2O = S-[(2E,6E,10E)-geranylgeranyl]-L-cysteinylglycine + L-glutamate</text>
        <dbReference type="Rhea" id="RHEA:65120"/>
        <dbReference type="ChEBI" id="CHEBI:15377"/>
        <dbReference type="ChEBI" id="CHEBI:29985"/>
        <dbReference type="ChEBI" id="CHEBI:156326"/>
        <dbReference type="ChEBI" id="CHEBI:156330"/>
    </reaction>
    <physiologicalReaction direction="left-to-right" evidence="19">
        <dbReference type="Rhea" id="RHEA:65121"/>
    </physiologicalReaction>
</comment>
<dbReference type="InterPro" id="IPR043138">
    <property type="entry name" value="GGT_lsub"/>
</dbReference>
<dbReference type="PRINTS" id="PR01210">
    <property type="entry name" value="GGTRANSPTASE"/>
</dbReference>
<keyword evidence="11" id="KW-1133">Transmembrane helix</keyword>
<evidence type="ECO:0000256" key="8">
    <source>
        <dbReference type="ARBA" id="ARBA00022751"/>
    </source>
</evidence>
<reference evidence="26 27" key="1">
    <citation type="submission" date="2019-09" db="EMBL/GenBank/DDBJ databases">
        <title>Bird 10,000 Genomes (B10K) Project - Family phase.</title>
        <authorList>
            <person name="Zhang G."/>
        </authorList>
    </citation>
    <scope>NUCLEOTIDE SEQUENCE [LARGE SCALE GENOMIC DNA]</scope>
    <source>
        <strain evidence="26">B10K-DU-002-11</strain>
        <tissue evidence="26">Muscle</tissue>
    </source>
</reference>
<dbReference type="EC" id="3.4.19.13" evidence="25"/>
<dbReference type="GO" id="GO:0036374">
    <property type="term" value="F:glutathione hydrolase activity"/>
    <property type="evidence" value="ECO:0007669"/>
    <property type="project" value="UniProtKB-UniRule"/>
</dbReference>
<dbReference type="InterPro" id="IPR000101">
    <property type="entry name" value="GGT_peptidase"/>
</dbReference>
<feature type="binding site" evidence="24">
    <location>
        <begin position="403"/>
        <end position="405"/>
    </location>
    <ligand>
        <name>L-glutamate</name>
        <dbReference type="ChEBI" id="CHEBI:29985"/>
    </ligand>
</feature>
<feature type="binding site" evidence="24">
    <location>
        <position position="108"/>
    </location>
    <ligand>
        <name>L-glutamate</name>
        <dbReference type="ChEBI" id="CHEBI:29985"/>
    </ligand>
</feature>
<evidence type="ECO:0000256" key="11">
    <source>
        <dbReference type="ARBA" id="ARBA00022989"/>
    </source>
</evidence>
<gene>
    <name evidence="26" type="primary">Ggt5</name>
    <name evidence="26" type="ORF">ARAGUA_R04225</name>
</gene>
<dbReference type="EC" id="2.3.2.2" evidence="25"/>
<evidence type="ECO:0000256" key="23">
    <source>
        <dbReference type="PIRSR" id="PIRSR600101-1"/>
    </source>
</evidence>
<evidence type="ECO:0000256" key="1">
    <source>
        <dbReference type="ARBA" id="ARBA00004606"/>
    </source>
</evidence>
<dbReference type="GO" id="GO:0006750">
    <property type="term" value="P:glutathione biosynthetic process"/>
    <property type="evidence" value="ECO:0007669"/>
    <property type="project" value="UniProtKB-KW"/>
</dbReference>
<dbReference type="GO" id="GO:0006508">
    <property type="term" value="P:proteolysis"/>
    <property type="evidence" value="ECO:0007669"/>
    <property type="project" value="UniProtKB-KW"/>
</dbReference>
<keyword evidence="10" id="KW-0735">Signal-anchor</keyword>
<sequence>IDMSTGKICCLVLLTLGVLAVVVALVVILIQPKCGPQRYLHGAVAADTETCSVIGRDILKSGGTAVDAAIAGLICTSVMNPQSSGLGGGVIFTIYNASTGTVEVINARETVPREFPQNLLSHCTDNLVGSRWIAVPGELRGYEEAHKRHGRLPWKALFEPTIKLLSEPLVISPVLDKIIRHPRFSTPGKNLCPLICDRQGFLKLGDTFRWPALQQTLKAVAENGATAFYEGKIGKALVEDIRKAGSTISVEDLQTYKAEVSSALNITLNNHTTVFSPGPPMGGAVLMFILKILEEYNFHEVSLATPKDTVETYHRIAEALKFGNMLKPQMSDPAFSEAQATVGMMLSGKIAELARSRIDDRGDHPLNHYNLLDSIYNHEHKSKGTSHISVLAADGSAVSATSTINYPFGSFVYSNQTGIILNNELTDFCITKRSIKPAWFSTGNARRVRNNALCPVLGEKPPSAMVPSILISKTGDMLVIGGAGGGWIISATAMAIINKLWFGYDLEHAISAPIMHTEGDNILFEKHFSEEVKSGLLGRGHKERKVTYAMNVVQGISKEGKCISAYSDKRKLGKSAGY</sequence>
<evidence type="ECO:0000256" key="6">
    <source>
        <dbReference type="ARBA" id="ARBA00022684"/>
    </source>
</evidence>
<evidence type="ECO:0000256" key="13">
    <source>
        <dbReference type="ARBA" id="ARBA00023145"/>
    </source>
</evidence>
<dbReference type="AlphaFoldDB" id="A0A7L1TLS1"/>
<evidence type="ECO:0000256" key="19">
    <source>
        <dbReference type="ARBA" id="ARBA00050507"/>
    </source>
</evidence>
<keyword evidence="12" id="KW-0472">Membrane</keyword>
<evidence type="ECO:0000256" key="17">
    <source>
        <dbReference type="ARBA" id="ARBA00033701"/>
    </source>
</evidence>
<proteinExistence type="inferred from homology"/>
<keyword evidence="27" id="KW-1185">Reference proteome</keyword>
<feature type="active site" description="Nucleophile" evidence="23">
    <location>
        <position position="385"/>
    </location>
</feature>
<keyword evidence="6" id="KW-0317">Glutathione biosynthesis</keyword>
<feature type="non-terminal residue" evidence="26">
    <location>
        <position position="578"/>
    </location>
</feature>
<evidence type="ECO:0000256" key="12">
    <source>
        <dbReference type="ARBA" id="ARBA00023136"/>
    </source>
</evidence>
<comment type="pathway">
    <text evidence="22">Lipid metabolism; leukotriene D4 biosynthesis.</text>
</comment>
<evidence type="ECO:0000256" key="7">
    <source>
        <dbReference type="ARBA" id="ARBA00022692"/>
    </source>
</evidence>
<dbReference type="GO" id="GO:1901750">
    <property type="term" value="P:leukotriene D4 biosynthetic process"/>
    <property type="evidence" value="ECO:0007669"/>
    <property type="project" value="TreeGrafter"/>
</dbReference>
<dbReference type="Proteomes" id="UP000567570">
    <property type="component" value="Unassembled WGS sequence"/>
</dbReference>
<evidence type="ECO:0000256" key="5">
    <source>
        <dbReference type="ARBA" id="ARBA00022679"/>
    </source>
</evidence>
<evidence type="ECO:0000256" key="21">
    <source>
        <dbReference type="ARBA" id="ARBA00052640"/>
    </source>
</evidence>
<dbReference type="Gene3D" id="1.10.246.130">
    <property type="match status" value="1"/>
</dbReference>
<dbReference type="UniPathway" id="UPA00204"/>
<dbReference type="InterPro" id="IPR055262">
    <property type="entry name" value="GGT_CS"/>
</dbReference>
<evidence type="ECO:0000313" key="27">
    <source>
        <dbReference type="Proteomes" id="UP000567570"/>
    </source>
</evidence>
<comment type="catalytic activity">
    <reaction evidence="17">
        <text>glutathione + H2O = L-cysteinylglycine + L-glutamate</text>
        <dbReference type="Rhea" id="RHEA:28807"/>
        <dbReference type="ChEBI" id="CHEBI:15377"/>
        <dbReference type="ChEBI" id="CHEBI:29985"/>
        <dbReference type="ChEBI" id="CHEBI:57925"/>
        <dbReference type="ChEBI" id="CHEBI:61694"/>
        <dbReference type="EC" id="3.4.19.13"/>
    </reaction>
    <physiologicalReaction direction="left-to-right" evidence="17">
        <dbReference type="Rhea" id="RHEA:28808"/>
    </physiologicalReaction>
</comment>
<evidence type="ECO:0000256" key="2">
    <source>
        <dbReference type="ARBA" id="ARBA00005115"/>
    </source>
</evidence>
<evidence type="ECO:0000256" key="9">
    <source>
        <dbReference type="ARBA" id="ARBA00022801"/>
    </source>
</evidence>
<dbReference type="FunFam" id="3.60.20.40:FF:000005">
    <property type="entry name" value="gamma-glutamyltransferase 5 isoform X3"/>
    <property type="match status" value="1"/>
</dbReference>
<dbReference type="PANTHER" id="PTHR11686:SF19">
    <property type="entry name" value="GLUTATHIONE HYDROLASE 5 PROENZYME"/>
    <property type="match status" value="1"/>
</dbReference>
<dbReference type="FunFam" id="1.10.246.130:FF:000001">
    <property type="entry name" value="Gamma-glutamyltransferase 5 isoform 1"/>
    <property type="match status" value="1"/>
</dbReference>
<protein>
    <recommendedName>
        <fullName evidence="25">Glutathione hydrolase</fullName>
        <ecNumber evidence="25">2.3.2.2</ecNumber>
        <ecNumber evidence="25">3.4.19.13</ecNumber>
    </recommendedName>
    <alternativeName>
        <fullName evidence="25">Gamma-glutamyltransferase</fullName>
    </alternativeName>
    <alternativeName>
        <fullName evidence="25">Gamma-glutamyltranspeptidase</fullName>
    </alternativeName>
</protein>
<dbReference type="GO" id="GO:0006751">
    <property type="term" value="P:glutathione catabolic process"/>
    <property type="evidence" value="ECO:0007669"/>
    <property type="project" value="UniProtKB-UniRule"/>
</dbReference>
<evidence type="ECO:0000256" key="14">
    <source>
        <dbReference type="ARBA" id="ARBA00023180"/>
    </source>
</evidence>
<evidence type="ECO:0000256" key="16">
    <source>
        <dbReference type="ARBA" id="ARBA00033643"/>
    </source>
</evidence>
<feature type="non-terminal residue" evidence="26">
    <location>
        <position position="1"/>
    </location>
</feature>
<dbReference type="PANTHER" id="PTHR11686">
    <property type="entry name" value="GAMMA GLUTAMYL TRANSPEPTIDASE"/>
    <property type="match status" value="1"/>
</dbReference>
<evidence type="ECO:0000256" key="3">
    <source>
        <dbReference type="ARBA" id="ARBA00009381"/>
    </source>
</evidence>
<dbReference type="GO" id="GO:0005886">
    <property type="term" value="C:plasma membrane"/>
    <property type="evidence" value="ECO:0007669"/>
    <property type="project" value="TreeGrafter"/>
</dbReference>
<keyword evidence="14" id="KW-0325">Glycoprotein</keyword>
<dbReference type="SUPFAM" id="SSF56235">
    <property type="entry name" value="N-terminal nucleophile aminohydrolases (Ntn hydrolases)"/>
    <property type="match status" value="1"/>
</dbReference>
<comment type="function">
    <text evidence="25">Cleaves the gamma-glutamyl peptide bond of glutathione and glutathione conjugates.</text>
</comment>
<keyword evidence="13" id="KW-0865">Zymogen</keyword>
<keyword evidence="7" id="KW-0812">Transmembrane</keyword>
<keyword evidence="5 25" id="KW-0808">Transferase</keyword>
<evidence type="ECO:0000256" key="25">
    <source>
        <dbReference type="RuleBase" id="RU368068"/>
    </source>
</evidence>
<comment type="catalytic activity">
    <reaction evidence="21">
        <text>leukotriene C4 + H2O = leukotriene D4 + L-glutamate</text>
        <dbReference type="Rhea" id="RHEA:31563"/>
        <dbReference type="ChEBI" id="CHEBI:15377"/>
        <dbReference type="ChEBI" id="CHEBI:29985"/>
        <dbReference type="ChEBI" id="CHEBI:57973"/>
        <dbReference type="ChEBI" id="CHEBI:63166"/>
        <dbReference type="EC" id="3.4.19.14"/>
    </reaction>
    <physiologicalReaction direction="left-to-right" evidence="21">
        <dbReference type="Rhea" id="RHEA:31564"/>
    </physiologicalReaction>
</comment>